<evidence type="ECO:0000313" key="2">
    <source>
        <dbReference type="Proteomes" id="UP000030753"/>
    </source>
</evidence>
<sequence length="54" mass="6249">MDYVRVVEQRQVRFSQRSWHRCSAGSGSKRRVVPVEVEIGVMMVGMNLQIRNVS</sequence>
<dbReference type="Proteomes" id="UP000030753">
    <property type="component" value="Unassembled WGS sequence"/>
</dbReference>
<dbReference type="AlphaFoldDB" id="W9IZK8"/>
<protein>
    <submittedName>
        <fullName evidence="1">Uncharacterized protein</fullName>
    </submittedName>
</protein>
<accession>W9IZK8</accession>
<reference evidence="1 2" key="1">
    <citation type="submission" date="2011-06" db="EMBL/GenBank/DDBJ databases">
        <title>The Genome Sequence of Fusarium oxysporum FOSC 3-a.</title>
        <authorList>
            <consortium name="The Broad Institute Genome Sequencing Platform"/>
            <person name="Ma L.-J."/>
            <person name="Gale L.R."/>
            <person name="Schwartz D.C."/>
            <person name="Zhou S."/>
            <person name="Corby-Kistler H."/>
            <person name="Young S.K."/>
            <person name="Zeng Q."/>
            <person name="Gargeya S."/>
            <person name="Fitzgerald M."/>
            <person name="Haas B."/>
            <person name="Abouelleil A."/>
            <person name="Alvarado L."/>
            <person name="Arachchi H.M."/>
            <person name="Berlin A."/>
            <person name="Brown A."/>
            <person name="Chapman S.B."/>
            <person name="Chen Z."/>
            <person name="Dunbar C."/>
            <person name="Freedman E."/>
            <person name="Gearin G."/>
            <person name="Gellesch M."/>
            <person name="Goldberg J."/>
            <person name="Griggs A."/>
            <person name="Gujja S."/>
            <person name="Heiman D."/>
            <person name="Howarth C."/>
            <person name="Larson L."/>
            <person name="Lui A."/>
            <person name="MacDonald P.J.P."/>
            <person name="Mehta T."/>
            <person name="Montmayeur A."/>
            <person name="Murphy C."/>
            <person name="Neiman D."/>
            <person name="Pearson M."/>
            <person name="Priest M."/>
            <person name="Roberts A."/>
            <person name="Saif S."/>
            <person name="Shea T."/>
            <person name="Shenoy N."/>
            <person name="Sisk P."/>
            <person name="Stolte C."/>
            <person name="Sykes S."/>
            <person name="Wortman J."/>
            <person name="Nusbaum C."/>
            <person name="Birren B."/>
        </authorList>
    </citation>
    <scope>NUCLEOTIDE SEQUENCE [LARGE SCALE GENOMIC DNA]</scope>
    <source>
        <strain evidence="2">FOSC 3-a</strain>
    </source>
</reference>
<organism evidence="1 2">
    <name type="scientific">Fusarium oxysporum NRRL 32931</name>
    <dbReference type="NCBI Taxonomy" id="660029"/>
    <lineage>
        <taxon>Eukaryota</taxon>
        <taxon>Fungi</taxon>
        <taxon>Dikarya</taxon>
        <taxon>Ascomycota</taxon>
        <taxon>Pezizomycotina</taxon>
        <taxon>Sordariomycetes</taxon>
        <taxon>Hypocreomycetidae</taxon>
        <taxon>Hypocreales</taxon>
        <taxon>Nectriaceae</taxon>
        <taxon>Fusarium</taxon>
        <taxon>Fusarium oxysporum species complex</taxon>
    </lineage>
</organism>
<dbReference type="HOGENOM" id="CLU_3050396_0_0_1"/>
<gene>
    <name evidence="1" type="ORF">FOYG_03098</name>
</gene>
<dbReference type="EMBL" id="JH717840">
    <property type="protein sequence ID" value="EWY98780.1"/>
    <property type="molecule type" value="Genomic_DNA"/>
</dbReference>
<name>W9IZK8_FUSOX</name>
<evidence type="ECO:0000313" key="1">
    <source>
        <dbReference type="EMBL" id="EWY98780.1"/>
    </source>
</evidence>
<proteinExistence type="predicted"/>